<protein>
    <submittedName>
        <fullName evidence="1">PilW family protein</fullName>
    </submittedName>
</protein>
<keyword evidence="2" id="KW-1185">Reference proteome</keyword>
<comment type="caution">
    <text evidence="1">The sequence shown here is derived from an EMBL/GenBank/DDBJ whole genome shotgun (WGS) entry which is preliminary data.</text>
</comment>
<name>A0ABW2J8V0_9BURK</name>
<dbReference type="InterPro" id="IPR032092">
    <property type="entry name" value="PilW"/>
</dbReference>
<organism evidence="1 2">
    <name type="scientific">Herminiimonas aquatilis</name>
    <dbReference type="NCBI Taxonomy" id="345342"/>
    <lineage>
        <taxon>Bacteria</taxon>
        <taxon>Pseudomonadati</taxon>
        <taxon>Pseudomonadota</taxon>
        <taxon>Betaproteobacteria</taxon>
        <taxon>Burkholderiales</taxon>
        <taxon>Oxalobacteraceae</taxon>
        <taxon>Herminiimonas</taxon>
    </lineage>
</organism>
<accession>A0ABW2J8V0</accession>
<dbReference type="RefSeq" id="WP_382236172.1">
    <property type="nucleotide sequence ID" value="NZ_JBHTCC010000004.1"/>
</dbReference>
<dbReference type="Pfam" id="PF16074">
    <property type="entry name" value="PilW"/>
    <property type="match status" value="1"/>
</dbReference>
<dbReference type="Proteomes" id="UP001596379">
    <property type="component" value="Unassembled WGS sequence"/>
</dbReference>
<dbReference type="EMBL" id="JBHTCC010000004">
    <property type="protein sequence ID" value="MFC7299752.1"/>
    <property type="molecule type" value="Genomic_DNA"/>
</dbReference>
<gene>
    <name evidence="1" type="ORF">ACFQO0_15020</name>
</gene>
<reference evidence="2" key="1">
    <citation type="journal article" date="2019" name="Int. J. Syst. Evol. Microbiol.">
        <title>The Global Catalogue of Microorganisms (GCM) 10K type strain sequencing project: providing services to taxonomists for standard genome sequencing and annotation.</title>
        <authorList>
            <consortium name="The Broad Institute Genomics Platform"/>
            <consortium name="The Broad Institute Genome Sequencing Center for Infectious Disease"/>
            <person name="Wu L."/>
            <person name="Ma J."/>
        </authorList>
    </citation>
    <scope>NUCLEOTIDE SEQUENCE [LARGE SCALE GENOMIC DNA]</scope>
    <source>
        <strain evidence="2">CCUG 36956</strain>
    </source>
</reference>
<evidence type="ECO:0000313" key="1">
    <source>
        <dbReference type="EMBL" id="MFC7299752.1"/>
    </source>
</evidence>
<sequence>MMIAITLGLFVLLTAMGLLLSAKMGYVMQDQNAYIHETGRYATEVVSRSVRQAGYENWNSGTIPLQTADNFSANVMGMDAMTLKKTSAGLDGATATDVVNGSDVLALRFYGESTDGEVGAILNCAGLSVAAPASVQTAEQERGWSIFFVAKDSAGEPELRCKYQSKTSWNADAIARGVESFQVLYGIDADGDGQPDQFLNADDIDELDNHLLLAGENAIVRARDKNRKTAWKKVRTIKFSLLVRGSQNARDDTLANEYNLFGNDYSNAHGYKDKGVRVREDVLPEASRNRIRKIFTHTIQLRNDAAGNGA</sequence>
<proteinExistence type="predicted"/>
<evidence type="ECO:0000313" key="2">
    <source>
        <dbReference type="Proteomes" id="UP001596379"/>
    </source>
</evidence>